<evidence type="ECO:0000313" key="4">
    <source>
        <dbReference type="Proteomes" id="UP000315252"/>
    </source>
</evidence>
<name>A0A545TYS1_9PROT</name>
<comment type="caution">
    <text evidence="3">The sequence shown here is derived from an EMBL/GenBank/DDBJ whole genome shotgun (WGS) entry which is preliminary data.</text>
</comment>
<dbReference type="Proteomes" id="UP000315252">
    <property type="component" value="Unassembled WGS sequence"/>
</dbReference>
<proteinExistence type="inferred from homology"/>
<dbReference type="CDD" id="cd18720">
    <property type="entry name" value="PIN_YqxD-like"/>
    <property type="match status" value="1"/>
</dbReference>
<dbReference type="EMBL" id="VHSH01000002">
    <property type="protein sequence ID" value="TQV82376.1"/>
    <property type="molecule type" value="Genomic_DNA"/>
</dbReference>
<gene>
    <name evidence="3" type="ORF">FKG95_07830</name>
</gene>
<protein>
    <recommendedName>
        <fullName evidence="2">UPF0178 protein FKG95_07830</fullName>
    </recommendedName>
</protein>
<dbReference type="HAMAP" id="MF_00489">
    <property type="entry name" value="UPF0178"/>
    <property type="match status" value="1"/>
</dbReference>
<dbReference type="RefSeq" id="WP_142896008.1">
    <property type="nucleotide sequence ID" value="NZ_ML660053.1"/>
</dbReference>
<dbReference type="InterPro" id="IPR003791">
    <property type="entry name" value="UPF0178"/>
</dbReference>
<dbReference type="AlphaFoldDB" id="A0A545TYS1"/>
<keyword evidence="4" id="KW-1185">Reference proteome</keyword>
<evidence type="ECO:0000256" key="1">
    <source>
        <dbReference type="ARBA" id="ARBA00008522"/>
    </source>
</evidence>
<organism evidence="3 4">
    <name type="scientific">Denitrobaculum tricleocarpae</name>
    <dbReference type="NCBI Taxonomy" id="2591009"/>
    <lineage>
        <taxon>Bacteria</taxon>
        <taxon>Pseudomonadati</taxon>
        <taxon>Pseudomonadota</taxon>
        <taxon>Alphaproteobacteria</taxon>
        <taxon>Rhodospirillales</taxon>
        <taxon>Rhodospirillaceae</taxon>
        <taxon>Denitrobaculum</taxon>
    </lineage>
</organism>
<sequence length="153" mass="16639">MEIYVDGDACPVKQEVLKVAERHQVIVHMVGNTWLRVGDSPLVKRVVVPESPDAADDWIAEHIGEGDIAITSDIPLADRCLKNGAGVLGPTGRPFTEQSIGMALAMRDLKAQLRETGEISGAGPGFSKRDRSTFLSALEDMIQAIKKQSRFAR</sequence>
<evidence type="ECO:0000313" key="3">
    <source>
        <dbReference type="EMBL" id="TQV82376.1"/>
    </source>
</evidence>
<dbReference type="NCBIfam" id="NF001095">
    <property type="entry name" value="PRK00124.1"/>
    <property type="match status" value="1"/>
</dbReference>
<reference evidence="3 4" key="1">
    <citation type="submission" date="2019-06" db="EMBL/GenBank/DDBJ databases">
        <title>Whole genome sequence for Rhodospirillaceae sp. R148.</title>
        <authorList>
            <person name="Wang G."/>
        </authorList>
    </citation>
    <scope>NUCLEOTIDE SEQUENCE [LARGE SCALE GENOMIC DNA]</scope>
    <source>
        <strain evidence="3 4">R148</strain>
    </source>
</reference>
<dbReference type="PANTHER" id="PTHR35146">
    <property type="entry name" value="UPF0178 PROTEIN YAII"/>
    <property type="match status" value="1"/>
</dbReference>
<dbReference type="OrthoDB" id="9798918at2"/>
<dbReference type="PANTHER" id="PTHR35146:SF1">
    <property type="entry name" value="UPF0178 PROTEIN YAII"/>
    <property type="match status" value="1"/>
</dbReference>
<comment type="similarity">
    <text evidence="1 2">Belongs to the UPF0178 family.</text>
</comment>
<accession>A0A545TYS1</accession>
<evidence type="ECO:0000256" key="2">
    <source>
        <dbReference type="HAMAP-Rule" id="MF_00489"/>
    </source>
</evidence>
<dbReference type="Pfam" id="PF02639">
    <property type="entry name" value="DUF188"/>
    <property type="match status" value="1"/>
</dbReference>